<dbReference type="InterPro" id="IPR036390">
    <property type="entry name" value="WH_DNA-bd_sf"/>
</dbReference>
<evidence type="ECO:0000313" key="6">
    <source>
        <dbReference type="EMBL" id="MCJ8499294.1"/>
    </source>
</evidence>
<dbReference type="Proteomes" id="UP001165427">
    <property type="component" value="Unassembled WGS sequence"/>
</dbReference>
<protein>
    <submittedName>
        <fullName evidence="6">Crp/Fnr family transcriptional regulator</fullName>
    </submittedName>
</protein>
<evidence type="ECO:0000259" key="5">
    <source>
        <dbReference type="PROSITE" id="PS51063"/>
    </source>
</evidence>
<dbReference type="SUPFAM" id="SSF51206">
    <property type="entry name" value="cAMP-binding domain-like"/>
    <property type="match status" value="1"/>
</dbReference>
<dbReference type="PROSITE" id="PS50042">
    <property type="entry name" value="CNMP_BINDING_3"/>
    <property type="match status" value="1"/>
</dbReference>
<dbReference type="InterPro" id="IPR018490">
    <property type="entry name" value="cNMP-bd_dom_sf"/>
</dbReference>
<dbReference type="SUPFAM" id="SSF46785">
    <property type="entry name" value="Winged helix' DNA-binding domain"/>
    <property type="match status" value="1"/>
</dbReference>
<evidence type="ECO:0000259" key="4">
    <source>
        <dbReference type="PROSITE" id="PS50042"/>
    </source>
</evidence>
<dbReference type="EMBL" id="JALJRB010000001">
    <property type="protein sequence ID" value="MCJ8499294.1"/>
    <property type="molecule type" value="Genomic_DNA"/>
</dbReference>
<feature type="domain" description="HTH crp-type" evidence="5">
    <location>
        <begin position="151"/>
        <end position="216"/>
    </location>
</feature>
<reference evidence="6" key="1">
    <citation type="submission" date="2022-04" db="EMBL/GenBank/DDBJ databases">
        <title>Desulfatitalea alkaliphila sp. nov., a novel anaerobic sulfate-reducing bacterium isolated from terrestrial mud volcano, Taman Peninsula, Russia.</title>
        <authorList>
            <person name="Khomyakova M.A."/>
            <person name="Merkel A.Y."/>
            <person name="Slobodkin A.I."/>
        </authorList>
    </citation>
    <scope>NUCLEOTIDE SEQUENCE</scope>
    <source>
        <strain evidence="6">M08but</strain>
    </source>
</reference>
<evidence type="ECO:0000256" key="1">
    <source>
        <dbReference type="ARBA" id="ARBA00023015"/>
    </source>
</evidence>
<dbReference type="PROSITE" id="PS51063">
    <property type="entry name" value="HTH_CRP_2"/>
    <property type="match status" value="1"/>
</dbReference>
<evidence type="ECO:0000313" key="7">
    <source>
        <dbReference type="Proteomes" id="UP001165427"/>
    </source>
</evidence>
<dbReference type="Gene3D" id="2.60.120.10">
    <property type="entry name" value="Jelly Rolls"/>
    <property type="match status" value="1"/>
</dbReference>
<dbReference type="RefSeq" id="WP_246902488.1">
    <property type="nucleotide sequence ID" value="NZ_JALJRB010000001.1"/>
</dbReference>
<dbReference type="Gene3D" id="1.10.10.10">
    <property type="entry name" value="Winged helix-like DNA-binding domain superfamily/Winged helix DNA-binding domain"/>
    <property type="match status" value="1"/>
</dbReference>
<keyword evidence="1" id="KW-0805">Transcription regulation</keyword>
<sequence>MADFDKNDMDTFCRAPFFKGLARQTVERLFAVGDCATFAKDTLISSIGDNFGTVLFVISGLLRVSVCSASGRRITFLLVKEAEPYNLLGPYLNRSRFLEAQALEKTRCLKIRDRDYLKFVEQHPAIVHNILQWIGKSLDSANSRLLDLMEKKVETRILRVLSTLHQKFGSPLLFTSQEISEIAGTTPESTLRTMGLLREMGILSTQRGKIWIHDPPALKDTEFGAIKI</sequence>
<dbReference type="AlphaFoldDB" id="A0AA41QZP5"/>
<dbReference type="InterPro" id="IPR000595">
    <property type="entry name" value="cNMP-bd_dom"/>
</dbReference>
<dbReference type="InterPro" id="IPR036388">
    <property type="entry name" value="WH-like_DNA-bd_sf"/>
</dbReference>
<proteinExistence type="predicted"/>
<comment type="caution">
    <text evidence="6">The sequence shown here is derived from an EMBL/GenBank/DDBJ whole genome shotgun (WGS) entry which is preliminary data.</text>
</comment>
<dbReference type="Pfam" id="PF13545">
    <property type="entry name" value="HTH_Crp_2"/>
    <property type="match status" value="1"/>
</dbReference>
<dbReference type="CDD" id="cd00038">
    <property type="entry name" value="CAP_ED"/>
    <property type="match status" value="1"/>
</dbReference>
<evidence type="ECO:0000256" key="2">
    <source>
        <dbReference type="ARBA" id="ARBA00023125"/>
    </source>
</evidence>
<dbReference type="InterPro" id="IPR014710">
    <property type="entry name" value="RmlC-like_jellyroll"/>
</dbReference>
<organism evidence="6 7">
    <name type="scientific">Desulfatitalea alkaliphila</name>
    <dbReference type="NCBI Taxonomy" id="2929485"/>
    <lineage>
        <taxon>Bacteria</taxon>
        <taxon>Pseudomonadati</taxon>
        <taxon>Thermodesulfobacteriota</taxon>
        <taxon>Desulfobacteria</taxon>
        <taxon>Desulfobacterales</taxon>
        <taxon>Desulfosarcinaceae</taxon>
        <taxon>Desulfatitalea</taxon>
    </lineage>
</organism>
<evidence type="ECO:0000256" key="3">
    <source>
        <dbReference type="ARBA" id="ARBA00023163"/>
    </source>
</evidence>
<keyword evidence="3" id="KW-0804">Transcription</keyword>
<keyword evidence="7" id="KW-1185">Reference proteome</keyword>
<name>A0AA41QZP5_9BACT</name>
<dbReference type="GO" id="GO:0003677">
    <property type="term" value="F:DNA binding"/>
    <property type="evidence" value="ECO:0007669"/>
    <property type="project" value="UniProtKB-KW"/>
</dbReference>
<dbReference type="GO" id="GO:0006355">
    <property type="term" value="P:regulation of DNA-templated transcription"/>
    <property type="evidence" value="ECO:0007669"/>
    <property type="project" value="InterPro"/>
</dbReference>
<keyword evidence="2" id="KW-0238">DNA-binding</keyword>
<accession>A0AA41QZP5</accession>
<gene>
    <name evidence="6" type="ORF">MRX98_01795</name>
</gene>
<dbReference type="InterPro" id="IPR012318">
    <property type="entry name" value="HTH_CRP"/>
</dbReference>
<feature type="domain" description="Cyclic nucleotide-binding" evidence="4">
    <location>
        <begin position="17"/>
        <end position="120"/>
    </location>
</feature>